<evidence type="ECO:0000259" key="1">
    <source>
        <dbReference type="Pfam" id="PF05088"/>
    </source>
</evidence>
<protein>
    <submittedName>
        <fullName evidence="6">NAD-glutamate dehydrogenase</fullName>
    </submittedName>
</protein>
<dbReference type="InterPro" id="IPR049062">
    <property type="entry name" value="NAD_Glu_DH_ACT2"/>
</dbReference>
<dbReference type="GO" id="GO:0006538">
    <property type="term" value="P:L-glutamate catabolic process"/>
    <property type="evidence" value="ECO:0007669"/>
    <property type="project" value="InterPro"/>
</dbReference>
<dbReference type="KEGG" id="gyu:FE374_11955"/>
<dbReference type="PANTHER" id="PTHR43403:SF1">
    <property type="entry name" value="NAD-SPECIFIC GLUTAMATE DEHYDROGENASE"/>
    <property type="match status" value="1"/>
</dbReference>
<evidence type="ECO:0000259" key="5">
    <source>
        <dbReference type="Pfam" id="PF21077"/>
    </source>
</evidence>
<feature type="domain" description="NAD-specific glutamate dehydrogenase C-terminal" evidence="2">
    <location>
        <begin position="1303"/>
        <end position="1640"/>
    </location>
</feature>
<proteinExistence type="predicted"/>
<dbReference type="InterPro" id="IPR048381">
    <property type="entry name" value="GDH_C"/>
</dbReference>
<dbReference type="Pfam" id="PF21075">
    <property type="entry name" value="GDH_ACT1"/>
    <property type="match status" value="1"/>
</dbReference>
<dbReference type="Pfam" id="PF21073">
    <property type="entry name" value="GDH_HM1"/>
    <property type="match status" value="1"/>
</dbReference>
<dbReference type="Gene3D" id="3.40.50.720">
    <property type="entry name" value="NAD(P)-binding Rossmann-like Domain"/>
    <property type="match status" value="1"/>
</dbReference>
<dbReference type="Pfam" id="PF21079">
    <property type="entry name" value="GDH_HM2"/>
    <property type="match status" value="1"/>
</dbReference>
<evidence type="ECO:0000313" key="6">
    <source>
        <dbReference type="EMBL" id="QDC25226.1"/>
    </source>
</evidence>
<dbReference type="InterPro" id="IPR024727">
    <property type="entry name" value="NAD_Glu_DH_N_ACT1"/>
</dbReference>
<dbReference type="PIRSF" id="PIRSF036761">
    <property type="entry name" value="GDH_Mll4104"/>
    <property type="match status" value="1"/>
</dbReference>
<dbReference type="EMBL" id="CP040915">
    <property type="protein sequence ID" value="QDC25226.1"/>
    <property type="molecule type" value="Genomic_DNA"/>
</dbReference>
<evidence type="ECO:0000259" key="4">
    <source>
        <dbReference type="Pfam" id="PF21076"/>
    </source>
</evidence>
<dbReference type="OrthoDB" id="9758052at2"/>
<feature type="domain" description="NAD-glutamate dehydrogenase catalytic" evidence="1">
    <location>
        <begin position="759"/>
        <end position="1257"/>
    </location>
</feature>
<reference evidence="6 7" key="1">
    <citation type="submission" date="2019-05" db="EMBL/GenBank/DDBJ databases">
        <title>Georgenia *** sp. nov., and Georgenia *** sp. nov., isolated from the intestinal contents of plateau pika (Ochotona curzoniae) in the Qinghai-Tibet plateau of China.</title>
        <authorList>
            <person name="Tian Z."/>
        </authorList>
    </citation>
    <scope>NUCLEOTIDE SEQUENCE [LARGE SCALE GENOMIC DNA]</scope>
    <source>
        <strain evidence="6 7">Z443</strain>
    </source>
</reference>
<dbReference type="InterPro" id="IPR049059">
    <property type="entry name" value="NAD_Glu_DH_HM1"/>
</dbReference>
<dbReference type="Pfam" id="PF21074">
    <property type="entry name" value="GDH_C"/>
    <property type="match status" value="1"/>
</dbReference>
<sequence length="1650" mass="181642">MTIAASDDLRIQHLQTAAESAEASTVSPDAAMRLLTRYYRDIGTDDLLSQRPDDLLGAAFSHRDTGHQRRPGEANVRVFTPTVDNDGWSTGHTVVEIVTDDMPFLVDSVSAELTLQGRTIHLLVHPQLVVRRDETGTLVEMLDADPGGAVADGAHPDGNDPDGALVESWIHIQIGRESDTADREHLAEQIRAVLADVRVAVEDWPAMTDQATAIAANLAERPPRGLDPEEVAQGRALLEWLANGHFVFLGYREYLLPGNGAQQPGARQPGAPAEAILDPVPDSGLGLLREDRPGAEPPAPTRLTGRVAEKAREPRLLIITKANSRSRVHRPVFLDYVGVKTFDETGAVVGERRFLGLFTASAYNYSVTKVPFVSEKVRRVIQACGFAPDSHLGKDLLEVLETYPRDELFATDVDQLTETALAVVHLAERRRTRLFLRKDDYGRFMSCLVYLPRDRYNTAVRQKMEAILKDAFNGSTVEHTTRVSEAALAMLHFVVRVPKGETVADADLDDLEHALVEATRTWDEDFDDAARAEFGEEAGAALVGRYGAGFPESYKERYHARVAVSDLRHLEALEPGMLRLNLYKPVGAAAGDRRLKLYRQGPLSLTSVLPVFNDLGVEVTDERPYEVRRSDGTVLDVYDFGLHATEEQWSEGQDGSRARFQAAFEAVWEGRAESDGFNSLVLRAGLDWRQVVILRALAAYLRQGGWAYSRGYLEEALRQNHHIGRMVVELFETRFDPDRYDGAAAGARATAEQAVVDQVEAALDEVSSLDQDRILRAFVGVIQAMLRTNYFQHDDGTTAEPRATLAFKLDPHAVPNLPAPRPKYEIWVYGPGVEGVHLRFGAVARGGLRWSDRREDFRTEILGLVKAQMVKNAVIVPTGSKGGFVAKRLPDPAVDREAWLAEGKAAYTAFVSALLEVTDNRLHGAVVPPERVVRHDGDDPYLVVAADKGTATFSDLANGVARRHGYWLDDAFASGGSAGYDHKVMGITARGAWESVRRHFREMGHDTQSEDFTVVGIGDMSGDVFGNGMLLSEHIRLVAAFDHRHVFLDPDPDPSVSFAERRRLFDLPRSSWADYDEQLLSEGGGVYPRTAKSVPITDQVRERLGLDPDVNALTPAELMSAILRAPVDLLWNGGIGTYVKAATESNAQIGDRANDAIRVDGRDLRCTVVGEGGNLGVSQLGRIEAARSGVRINTDAIDNSAGVDTSDHEVNIKILLTGLVREGEMTLLQRDRLLASMTDDVAAQVLRHNYEQNVLLGNARTLEPRMVGTHVRFMRFLEGRGELDRALEFLPSDEDLAQRAKDGRGLTSPEFAVLMAYSKLALKHDLVASSVADEAWFTRTLTEYFPPALREDYSGALAEHPLRREIIVNEVANSVVNRGGISFVHRAMDETGAAAEHVARAFVVCREIFGLASFTEAVEALDNQVTTSVQSQLYLEFRRLLDHSVRWFLQHRPAGLDVAAEIDRFGPTVRTHVPDLPDLLRAGERERAHRQVEEYTAAGVPAELARRAAVLRHHVTILDVAELAAGCDEPAEALLDLSFAVAEHLGIDRMLALVSTLPQENRWDALARGALRDDLHAVTKSLTRAVITATDPEQTAEQRMRSWLRANVTSVQRARATMAAIDQLEEPGLSALSVALGYLRTVARSTAPAG</sequence>
<accession>A0A5B8CAT0</accession>
<dbReference type="InterPro" id="IPR049064">
    <property type="entry name" value="NAD_Glu_DH_ACT3"/>
</dbReference>
<dbReference type="GO" id="GO:0004352">
    <property type="term" value="F:glutamate dehydrogenase (NAD+) activity"/>
    <property type="evidence" value="ECO:0007669"/>
    <property type="project" value="InterPro"/>
</dbReference>
<dbReference type="Pfam" id="PF21076">
    <property type="entry name" value="GDH_ACT2"/>
    <property type="match status" value="1"/>
</dbReference>
<feature type="domain" description="NAD-glutamate dehydrogenase ACT3" evidence="5">
    <location>
        <begin position="578"/>
        <end position="647"/>
    </location>
</feature>
<dbReference type="InterPro" id="IPR049058">
    <property type="entry name" value="NAD_Glu_DH_HM2"/>
</dbReference>
<dbReference type="Pfam" id="PF05088">
    <property type="entry name" value="Bac_GDH_CD"/>
    <property type="match status" value="1"/>
</dbReference>
<evidence type="ECO:0000259" key="3">
    <source>
        <dbReference type="Pfam" id="PF21075"/>
    </source>
</evidence>
<dbReference type="SUPFAM" id="SSF53223">
    <property type="entry name" value="Aminoacid dehydrogenase-like, N-terminal domain"/>
    <property type="match status" value="1"/>
</dbReference>
<organism evidence="6 7">
    <name type="scientific">Georgenia yuyongxinii</name>
    <dbReference type="NCBI Taxonomy" id="2589797"/>
    <lineage>
        <taxon>Bacteria</taxon>
        <taxon>Bacillati</taxon>
        <taxon>Actinomycetota</taxon>
        <taxon>Actinomycetes</taxon>
        <taxon>Micrococcales</taxon>
        <taxon>Bogoriellaceae</taxon>
        <taxon>Georgenia</taxon>
    </lineage>
</organism>
<dbReference type="InterPro" id="IPR036291">
    <property type="entry name" value="NAD(P)-bd_dom_sf"/>
</dbReference>
<feature type="domain" description="NAD-glutamate dehydrogenase N-terminal ACT1" evidence="3">
    <location>
        <begin position="35"/>
        <end position="190"/>
    </location>
</feature>
<feature type="domain" description="NAD-glutamate dehydrogenase ACT2" evidence="4">
    <location>
        <begin position="433"/>
        <end position="523"/>
    </location>
</feature>
<dbReference type="InterPro" id="IPR049056">
    <property type="entry name" value="NAD_Glu_DH_HM3"/>
</dbReference>
<name>A0A5B8CAT0_9MICO</name>
<dbReference type="GO" id="GO:0004069">
    <property type="term" value="F:L-aspartate:2-oxoglutarate aminotransferase activity"/>
    <property type="evidence" value="ECO:0007669"/>
    <property type="project" value="InterPro"/>
</dbReference>
<dbReference type="Proteomes" id="UP000314616">
    <property type="component" value="Chromosome"/>
</dbReference>
<gene>
    <name evidence="6" type="ORF">FE374_11955</name>
</gene>
<dbReference type="InterPro" id="IPR007780">
    <property type="entry name" value="NAD_Glu_DH_bac"/>
</dbReference>
<dbReference type="Pfam" id="PF21078">
    <property type="entry name" value="GDH_HM3"/>
    <property type="match status" value="1"/>
</dbReference>
<dbReference type="PANTHER" id="PTHR43403">
    <property type="entry name" value="NAD-SPECIFIC GLUTAMATE DEHYDROGENASE"/>
    <property type="match status" value="1"/>
</dbReference>
<evidence type="ECO:0000313" key="7">
    <source>
        <dbReference type="Proteomes" id="UP000314616"/>
    </source>
</evidence>
<evidence type="ECO:0000259" key="2">
    <source>
        <dbReference type="Pfam" id="PF21074"/>
    </source>
</evidence>
<dbReference type="InterPro" id="IPR046346">
    <property type="entry name" value="Aminoacid_DH-like_N_sf"/>
</dbReference>
<dbReference type="RefSeq" id="WP_139929361.1">
    <property type="nucleotide sequence ID" value="NZ_CP040915.1"/>
</dbReference>
<dbReference type="Pfam" id="PF21077">
    <property type="entry name" value="GDH_ACT3"/>
    <property type="match status" value="1"/>
</dbReference>
<dbReference type="SUPFAM" id="SSF51735">
    <property type="entry name" value="NAD(P)-binding Rossmann-fold domains"/>
    <property type="match status" value="1"/>
</dbReference>
<dbReference type="InterPro" id="IPR028971">
    <property type="entry name" value="NAD-GDH_cat"/>
</dbReference>